<gene>
    <name evidence="1" type="ORF">EW139_02370</name>
</gene>
<sequence length="169" mass="19260">MKINLVLAPEQEPAELLALQSMHPTNCFYLAKESQLAGTNMLILDDPDLVDKFQRPISFDSVIISGLLQGQVIHQIAFQTKGHQDELVTQLLPDDAVLAQNSQGKAEFMLWSFWPDHSALADYLVSDNYTQMKQLMKNPYTTSYTHVTSESQLSLTHQMRDFDNQTWWG</sequence>
<accession>A0ABX5SKI7</accession>
<dbReference type="RefSeq" id="WP_013103154.1">
    <property type="nucleotide sequence ID" value="NZ_CP037939.1"/>
</dbReference>
<reference evidence="1 2" key="1">
    <citation type="submission" date="2019-03" db="EMBL/GenBank/DDBJ databases">
        <title>Complete Genome Sequence of Leuconostoc kimchii strain NKJ218 Isolated from Homemade Kimchi.</title>
        <authorList>
            <person name="Jung J.Y."/>
            <person name="Jin H.M."/>
            <person name="Jung J.-W."/>
            <person name="Lee S.-Y."/>
            <person name="Ryu B.-G."/>
            <person name="Han S.-S."/>
            <person name="Kang H.K."/>
            <person name="Choi H.W."/>
            <person name="Chung E.J."/>
            <person name="Choi K.-M."/>
        </authorList>
    </citation>
    <scope>NUCLEOTIDE SEQUENCE [LARGE SCALE GENOMIC DNA]</scope>
    <source>
        <strain evidence="1 2">NKJ218</strain>
    </source>
</reference>
<keyword evidence="2" id="KW-1185">Reference proteome</keyword>
<dbReference type="Proteomes" id="UP000295756">
    <property type="component" value="Chromosome"/>
</dbReference>
<organism evidence="1 2">
    <name type="scientific">Leuconostoc kimchii</name>
    <dbReference type="NCBI Taxonomy" id="136609"/>
    <lineage>
        <taxon>Bacteria</taxon>
        <taxon>Bacillati</taxon>
        <taxon>Bacillota</taxon>
        <taxon>Bacilli</taxon>
        <taxon>Lactobacillales</taxon>
        <taxon>Lactobacillaceae</taxon>
        <taxon>Leuconostoc</taxon>
    </lineage>
</organism>
<evidence type="ECO:0000313" key="2">
    <source>
        <dbReference type="Proteomes" id="UP000295756"/>
    </source>
</evidence>
<protein>
    <submittedName>
        <fullName evidence="1">Uncharacterized protein</fullName>
    </submittedName>
</protein>
<dbReference type="EMBL" id="CP037939">
    <property type="protein sequence ID" value="QBR47023.1"/>
    <property type="molecule type" value="Genomic_DNA"/>
</dbReference>
<evidence type="ECO:0000313" key="1">
    <source>
        <dbReference type="EMBL" id="QBR47023.1"/>
    </source>
</evidence>
<proteinExistence type="predicted"/>
<name>A0ABX5SKI7_9LACO</name>